<dbReference type="InterPro" id="IPR029787">
    <property type="entry name" value="Nucleotide_cyclase"/>
</dbReference>
<name>A0A1T5L447_9FIRM</name>
<dbReference type="RefSeq" id="WP_079492006.1">
    <property type="nucleotide sequence ID" value="NZ_FUZT01000005.1"/>
</dbReference>
<feature type="domain" description="PAC" evidence="2">
    <location>
        <begin position="451"/>
        <end position="503"/>
    </location>
</feature>
<dbReference type="SMART" id="SM00052">
    <property type="entry name" value="EAL"/>
    <property type="match status" value="1"/>
</dbReference>
<dbReference type="Pfam" id="PF00563">
    <property type="entry name" value="EAL"/>
    <property type="match status" value="1"/>
</dbReference>
<proteinExistence type="predicted"/>
<evidence type="ECO:0000259" key="1">
    <source>
        <dbReference type="PROSITE" id="PS50112"/>
    </source>
</evidence>
<dbReference type="PROSITE" id="PS50112">
    <property type="entry name" value="PAS"/>
    <property type="match status" value="1"/>
</dbReference>
<dbReference type="InterPro" id="IPR000160">
    <property type="entry name" value="GGDEF_dom"/>
</dbReference>
<dbReference type="InterPro" id="IPR035965">
    <property type="entry name" value="PAS-like_dom_sf"/>
</dbReference>
<dbReference type="CDD" id="cd00130">
    <property type="entry name" value="PAS"/>
    <property type="match status" value="2"/>
</dbReference>
<dbReference type="InterPro" id="IPR043128">
    <property type="entry name" value="Rev_trsase/Diguanyl_cyclase"/>
</dbReference>
<dbReference type="PROSITE" id="PS50883">
    <property type="entry name" value="EAL"/>
    <property type="match status" value="1"/>
</dbReference>
<evidence type="ECO:0000313" key="5">
    <source>
        <dbReference type="EMBL" id="SKC70807.1"/>
    </source>
</evidence>
<dbReference type="InterPro" id="IPR052155">
    <property type="entry name" value="Biofilm_reg_signaling"/>
</dbReference>
<dbReference type="SUPFAM" id="SSF55785">
    <property type="entry name" value="PYP-like sensor domain (PAS domain)"/>
    <property type="match status" value="4"/>
</dbReference>
<dbReference type="Gene3D" id="3.30.70.270">
    <property type="match status" value="1"/>
</dbReference>
<dbReference type="NCBIfam" id="TIGR00229">
    <property type="entry name" value="sensory_box"/>
    <property type="match status" value="3"/>
</dbReference>
<reference evidence="5 6" key="1">
    <citation type="submission" date="2017-02" db="EMBL/GenBank/DDBJ databases">
        <authorList>
            <person name="Peterson S.W."/>
        </authorList>
    </citation>
    <scope>NUCLEOTIDE SEQUENCE [LARGE SCALE GENOMIC DNA]</scope>
    <source>
        <strain evidence="5 6">M1</strain>
    </source>
</reference>
<dbReference type="NCBIfam" id="TIGR00254">
    <property type="entry name" value="GGDEF"/>
    <property type="match status" value="1"/>
</dbReference>
<dbReference type="STRING" id="36842.SAMN02194393_02477"/>
<dbReference type="Gene3D" id="3.30.450.20">
    <property type="entry name" value="PAS domain"/>
    <property type="match status" value="4"/>
</dbReference>
<evidence type="ECO:0000259" key="3">
    <source>
        <dbReference type="PROSITE" id="PS50883"/>
    </source>
</evidence>
<evidence type="ECO:0000313" key="6">
    <source>
        <dbReference type="Proteomes" id="UP000190285"/>
    </source>
</evidence>
<dbReference type="SUPFAM" id="SSF141868">
    <property type="entry name" value="EAL domain-like"/>
    <property type="match status" value="1"/>
</dbReference>
<gene>
    <name evidence="5" type="ORF">SAMN02194393_02477</name>
</gene>
<evidence type="ECO:0000259" key="4">
    <source>
        <dbReference type="PROSITE" id="PS50887"/>
    </source>
</evidence>
<dbReference type="Proteomes" id="UP000190285">
    <property type="component" value="Unassembled WGS sequence"/>
</dbReference>
<dbReference type="OrthoDB" id="9762141at2"/>
<dbReference type="AlphaFoldDB" id="A0A1T5L447"/>
<dbReference type="InterPro" id="IPR001610">
    <property type="entry name" value="PAC"/>
</dbReference>
<feature type="domain" description="GGDEF" evidence="4">
    <location>
        <begin position="538"/>
        <end position="671"/>
    </location>
</feature>
<feature type="domain" description="EAL" evidence="3">
    <location>
        <begin position="680"/>
        <end position="934"/>
    </location>
</feature>
<dbReference type="CDD" id="cd01948">
    <property type="entry name" value="EAL"/>
    <property type="match status" value="1"/>
</dbReference>
<dbReference type="EMBL" id="FUZT01000005">
    <property type="protein sequence ID" value="SKC70807.1"/>
    <property type="molecule type" value="Genomic_DNA"/>
</dbReference>
<dbReference type="SMART" id="SM00091">
    <property type="entry name" value="PAS"/>
    <property type="match status" value="4"/>
</dbReference>
<dbReference type="PANTHER" id="PTHR44757:SF2">
    <property type="entry name" value="BIOFILM ARCHITECTURE MAINTENANCE PROTEIN MBAA"/>
    <property type="match status" value="1"/>
</dbReference>
<protein>
    <submittedName>
        <fullName evidence="5">PAS domain S-box-containing protein/diguanylate cyclase (GGDEF) domain-containing protein</fullName>
    </submittedName>
</protein>
<dbReference type="InterPro" id="IPR035919">
    <property type="entry name" value="EAL_sf"/>
</dbReference>
<sequence>MKIRKDIINFLLSENALEGFLIIKEDKIVDCNHRFVNMLGHLTKDDLIGEKFYDLAWKIQNGESCAIEIFKRMAANTFNYGRSKFEYKFKTISGEMLWTEIIFIEEELQGERIINGIIKDITLWKEFESFINEGENKYASIFNNPHTPMLIIDSKNGDIKDVNWVACDYHGYLKEKMLKMNIKDINNLTEKEIYDEMKLAKMEDRKFFRFKHKLANGRVKDVEVYSGPIVISNEIFLLFIIHDVQEKKEIEERYEIKNTYFKYLFEYSPEAIALLDNEFRIMNVNKSFEEIFMYSIDEIRYKNITNVICDEEAYDESTYFKDCIKKGEFVRKETKRKRRDGKLVEVAFLGFPIIKDKKQIGVNCIYSDVSKIKEEEKNKRLFSEIFKNNTVGVVITDINGNIEWINDTFTKITGYTSLEVVGKNPNILKSGKHDNNYYSNMWNSILTDGKWQGEIYNKRKNGEIYQEWLNIIAVKDDNGNIEHFIAMLNDITDEKQKEKKIEILTNRDNLTQLYNREYFINKLNYEILKREKNEEYNKGLAIFFLDIDDFKEINDTLGHLIGDEILKKYAGRLSECISENDLIARFGGDEFIILFPTIKNSYQIMDIAERILEVLKTSYIVNGCELNMMTSIGISIYPHDGTDSTTLVRNADIAMYKSKEVKGNKFTIFEPIFDKKIQENFEIKNNLRHAINKKELFLNYQPIYSSLTEKIIGVEALLRWNYEGNKLIPPSKFIPIAEKSGEINAIGEWVLTNACKQNSIWQSSGHKPIFMSVNVSILQLEHPNFFEIVRRILRETGMKARYLQLEITETILTKNTVQVIEIVKQLNKLGVRLAIDDFGTGYSSLGQLSKFNVDKIKIDRMFIDGITNNYNKKKIVKAIISMAKSLNIGVIAEGVETIEQLGFLKQNRCNMIQGYLFSKPISAKEIERKLSKSYDWYPFKKYN</sequence>
<dbReference type="SUPFAM" id="SSF55073">
    <property type="entry name" value="Nucleotide cyclase"/>
    <property type="match status" value="1"/>
</dbReference>
<dbReference type="Gene3D" id="3.20.20.450">
    <property type="entry name" value="EAL domain"/>
    <property type="match status" value="1"/>
</dbReference>
<dbReference type="PROSITE" id="PS50887">
    <property type="entry name" value="GGDEF"/>
    <property type="match status" value="1"/>
</dbReference>
<keyword evidence="6" id="KW-1185">Reference proteome</keyword>
<dbReference type="CDD" id="cd01949">
    <property type="entry name" value="GGDEF"/>
    <property type="match status" value="1"/>
</dbReference>
<dbReference type="PROSITE" id="PS50113">
    <property type="entry name" value="PAC"/>
    <property type="match status" value="1"/>
</dbReference>
<dbReference type="PANTHER" id="PTHR44757">
    <property type="entry name" value="DIGUANYLATE CYCLASE DGCP"/>
    <property type="match status" value="1"/>
</dbReference>
<dbReference type="InterPro" id="IPR000014">
    <property type="entry name" value="PAS"/>
</dbReference>
<feature type="domain" description="PAS" evidence="1">
    <location>
        <begin position="378"/>
        <end position="424"/>
    </location>
</feature>
<dbReference type="InterPro" id="IPR000700">
    <property type="entry name" value="PAS-assoc_C"/>
</dbReference>
<accession>A0A1T5L447</accession>
<dbReference type="InterPro" id="IPR001633">
    <property type="entry name" value="EAL_dom"/>
</dbReference>
<dbReference type="Pfam" id="PF13426">
    <property type="entry name" value="PAS_9"/>
    <property type="match status" value="4"/>
</dbReference>
<organism evidence="5 6">
    <name type="scientific">Maledivibacter halophilus</name>
    <dbReference type="NCBI Taxonomy" id="36842"/>
    <lineage>
        <taxon>Bacteria</taxon>
        <taxon>Bacillati</taxon>
        <taxon>Bacillota</taxon>
        <taxon>Clostridia</taxon>
        <taxon>Peptostreptococcales</taxon>
        <taxon>Caminicellaceae</taxon>
        <taxon>Maledivibacter</taxon>
    </lineage>
</organism>
<dbReference type="SMART" id="SM00267">
    <property type="entry name" value="GGDEF"/>
    <property type="match status" value="1"/>
</dbReference>
<evidence type="ECO:0000259" key="2">
    <source>
        <dbReference type="PROSITE" id="PS50113"/>
    </source>
</evidence>
<dbReference type="Pfam" id="PF00990">
    <property type="entry name" value="GGDEF"/>
    <property type="match status" value="1"/>
</dbReference>
<dbReference type="SMART" id="SM00086">
    <property type="entry name" value="PAC"/>
    <property type="match status" value="2"/>
</dbReference>